<organism evidence="1 2">
    <name type="scientific">Panagrellus redivivus</name>
    <name type="common">Microworm</name>
    <dbReference type="NCBI Taxonomy" id="6233"/>
    <lineage>
        <taxon>Eukaryota</taxon>
        <taxon>Metazoa</taxon>
        <taxon>Ecdysozoa</taxon>
        <taxon>Nematoda</taxon>
        <taxon>Chromadorea</taxon>
        <taxon>Rhabditida</taxon>
        <taxon>Tylenchina</taxon>
        <taxon>Panagrolaimomorpha</taxon>
        <taxon>Panagrolaimoidea</taxon>
        <taxon>Panagrolaimidae</taxon>
        <taxon>Panagrellus</taxon>
    </lineage>
</organism>
<reference evidence="2" key="2">
    <citation type="submission" date="2020-10" db="UniProtKB">
        <authorList>
            <consortium name="WormBaseParasite"/>
        </authorList>
    </citation>
    <scope>IDENTIFICATION</scope>
</reference>
<keyword evidence="1" id="KW-1185">Reference proteome</keyword>
<dbReference type="AlphaFoldDB" id="A0A7E4WBK8"/>
<reference evidence="1" key="1">
    <citation type="journal article" date="2013" name="Genetics">
        <title>The draft genome and transcriptome of Panagrellus redivivus are shaped by the harsh demands of a free-living lifestyle.</title>
        <authorList>
            <person name="Srinivasan J."/>
            <person name="Dillman A.R."/>
            <person name="Macchietto M.G."/>
            <person name="Heikkinen L."/>
            <person name="Lakso M."/>
            <person name="Fracchia K.M."/>
            <person name="Antoshechkin I."/>
            <person name="Mortazavi A."/>
            <person name="Wong G."/>
            <person name="Sternberg P.W."/>
        </authorList>
    </citation>
    <scope>NUCLEOTIDE SEQUENCE [LARGE SCALE GENOMIC DNA]</scope>
    <source>
        <strain evidence="1">MT8872</strain>
    </source>
</reference>
<name>A0A7E4WBK8_PANRE</name>
<proteinExistence type="predicted"/>
<dbReference type="Proteomes" id="UP000492821">
    <property type="component" value="Unassembled WGS sequence"/>
</dbReference>
<protein>
    <submittedName>
        <fullName evidence="2">RNA 2',3'-cyclic phosphodiesterase</fullName>
    </submittedName>
</protein>
<sequence length="136" mass="15726">MTFPNVQYLDTSNSIVLSDLLTVFPYLRNVTTTGYLSKNWTADILQVKEHSLMSLSFCHFNLQDKRFDFNELLKVLKAQRPGFWLRISFIGPPGQFESQLPGLKQFLDQHLVRGGIPWTQKTCTHVSIQSETWHVP</sequence>
<dbReference type="WBParaSite" id="Pan_g9995.t1">
    <property type="protein sequence ID" value="Pan_g9995.t1"/>
    <property type="gene ID" value="Pan_g9995"/>
</dbReference>
<evidence type="ECO:0000313" key="2">
    <source>
        <dbReference type="WBParaSite" id="Pan_g9995.t1"/>
    </source>
</evidence>
<accession>A0A7E4WBK8</accession>
<evidence type="ECO:0000313" key="1">
    <source>
        <dbReference type="Proteomes" id="UP000492821"/>
    </source>
</evidence>